<dbReference type="Pfam" id="PF03466">
    <property type="entry name" value="LysR_substrate"/>
    <property type="match status" value="1"/>
</dbReference>
<dbReference type="AlphaFoldDB" id="A0A0E3BVU2"/>
<dbReference type="InterPro" id="IPR058163">
    <property type="entry name" value="LysR-type_TF_proteobact-type"/>
</dbReference>
<dbReference type="PANTHER" id="PTHR30537">
    <property type="entry name" value="HTH-TYPE TRANSCRIPTIONAL REGULATOR"/>
    <property type="match status" value="1"/>
</dbReference>
<dbReference type="EMBL" id="AWTP01000102">
    <property type="protein sequence ID" value="KGH13093.1"/>
    <property type="molecule type" value="Genomic_DNA"/>
</dbReference>
<sequence length="319" mass="35003">MNLHPNPSHILAAMQLSRRFLPPMSLLCAFEASARHQSFTAAAAELHLTQSAVSRQIRALEERLGTELFVRERQTVRLSAAGQAYAQEIRAALARISNATLGFRTNPQGGSLNLAILPTFGTRWLAPRLPQFFSAHPGITINLTTRLSQFDFQLEAVDAAIHFGLPNWPGAELEFLMSETVVPACSPDVAARHGFARPQDLLRAPLLHLASRPDAWQRWFGSQGCQGGDMQGMLFDQFATAAQAAIAGVGVALLPKFLILRELQAGDLVQALPQLPEVESVERYYLAWPTSRSAYPPLQAFQGWLKQVAQEFASSAPLK</sequence>
<dbReference type="FunFam" id="3.40.190.10:FF:000017">
    <property type="entry name" value="Glycine cleavage system transcriptional activator"/>
    <property type="match status" value="1"/>
</dbReference>
<proteinExistence type="inferred from homology"/>
<dbReference type="Pfam" id="PF00126">
    <property type="entry name" value="HTH_1"/>
    <property type="match status" value="1"/>
</dbReference>
<evidence type="ECO:0000256" key="3">
    <source>
        <dbReference type="ARBA" id="ARBA00023125"/>
    </source>
</evidence>
<gene>
    <name evidence="6" type="ORF">P608_09185</name>
</gene>
<name>A0A0E3BVU2_9BURK</name>
<dbReference type="PROSITE" id="PS50931">
    <property type="entry name" value="HTH_LYSR"/>
    <property type="match status" value="1"/>
</dbReference>
<organism evidence="6 7">
    <name type="scientific">Comamonas thiooxydans</name>
    <dbReference type="NCBI Taxonomy" id="363952"/>
    <lineage>
        <taxon>Bacteria</taxon>
        <taxon>Pseudomonadati</taxon>
        <taxon>Pseudomonadota</taxon>
        <taxon>Betaproteobacteria</taxon>
        <taxon>Burkholderiales</taxon>
        <taxon>Comamonadaceae</taxon>
        <taxon>Comamonas</taxon>
    </lineage>
</organism>
<dbReference type="SUPFAM" id="SSF46785">
    <property type="entry name" value="Winged helix' DNA-binding domain"/>
    <property type="match status" value="1"/>
</dbReference>
<feature type="domain" description="HTH lysR-type" evidence="5">
    <location>
        <begin position="22"/>
        <end position="79"/>
    </location>
</feature>
<protein>
    <submittedName>
        <fullName evidence="6">LysR family transcriptional regulator</fullName>
    </submittedName>
</protein>
<evidence type="ECO:0000313" key="6">
    <source>
        <dbReference type="EMBL" id="KGH13093.1"/>
    </source>
</evidence>
<evidence type="ECO:0000313" key="7">
    <source>
        <dbReference type="Proteomes" id="UP000029549"/>
    </source>
</evidence>
<keyword evidence="3" id="KW-0238">DNA-binding</keyword>
<dbReference type="InterPro" id="IPR000847">
    <property type="entry name" value="LysR_HTH_N"/>
</dbReference>
<keyword evidence="4" id="KW-0804">Transcription</keyword>
<comment type="similarity">
    <text evidence="1">Belongs to the LysR transcriptional regulatory family.</text>
</comment>
<dbReference type="PANTHER" id="PTHR30537:SF26">
    <property type="entry name" value="GLYCINE CLEAVAGE SYSTEM TRANSCRIPTIONAL ACTIVATOR"/>
    <property type="match status" value="1"/>
</dbReference>
<dbReference type="InterPro" id="IPR005119">
    <property type="entry name" value="LysR_subst-bd"/>
</dbReference>
<evidence type="ECO:0000256" key="1">
    <source>
        <dbReference type="ARBA" id="ARBA00009437"/>
    </source>
</evidence>
<dbReference type="Proteomes" id="UP000029549">
    <property type="component" value="Unassembled WGS sequence"/>
</dbReference>
<dbReference type="GO" id="GO:0003700">
    <property type="term" value="F:DNA-binding transcription factor activity"/>
    <property type="evidence" value="ECO:0007669"/>
    <property type="project" value="InterPro"/>
</dbReference>
<keyword evidence="7" id="KW-1185">Reference proteome</keyword>
<dbReference type="Gene3D" id="1.10.10.10">
    <property type="entry name" value="Winged helix-like DNA-binding domain superfamily/Winged helix DNA-binding domain"/>
    <property type="match status" value="1"/>
</dbReference>
<accession>A0A0E3BVU2</accession>
<evidence type="ECO:0000259" key="5">
    <source>
        <dbReference type="PROSITE" id="PS50931"/>
    </source>
</evidence>
<comment type="caution">
    <text evidence="6">The sequence shown here is derived from an EMBL/GenBank/DDBJ whole genome shotgun (WGS) entry which is preliminary data.</text>
</comment>
<dbReference type="PRINTS" id="PR00039">
    <property type="entry name" value="HTHLYSR"/>
</dbReference>
<evidence type="ECO:0000256" key="2">
    <source>
        <dbReference type="ARBA" id="ARBA00023015"/>
    </source>
</evidence>
<keyword evidence="2" id="KW-0805">Transcription regulation</keyword>
<reference evidence="6 7" key="1">
    <citation type="submission" date="2013-09" db="EMBL/GenBank/DDBJ databases">
        <title>High correlation between genotypes and phenotypes of environmental bacteria Comamonas testosteroni strains.</title>
        <authorList>
            <person name="Liu L."/>
            <person name="Zhu W."/>
            <person name="Xia X."/>
            <person name="Xu B."/>
            <person name="Luo M."/>
            <person name="Wang G."/>
        </authorList>
    </citation>
    <scope>NUCLEOTIDE SEQUENCE [LARGE SCALE GENOMIC DNA]</scope>
    <source>
        <strain evidence="6 7">DF2</strain>
    </source>
</reference>
<dbReference type="GO" id="GO:0006351">
    <property type="term" value="P:DNA-templated transcription"/>
    <property type="evidence" value="ECO:0007669"/>
    <property type="project" value="TreeGrafter"/>
</dbReference>
<dbReference type="InterPro" id="IPR036390">
    <property type="entry name" value="WH_DNA-bd_sf"/>
</dbReference>
<evidence type="ECO:0000256" key="4">
    <source>
        <dbReference type="ARBA" id="ARBA00023163"/>
    </source>
</evidence>
<dbReference type="Gene3D" id="3.40.190.10">
    <property type="entry name" value="Periplasmic binding protein-like II"/>
    <property type="match status" value="2"/>
</dbReference>
<dbReference type="FunFam" id="1.10.10.10:FF:000001">
    <property type="entry name" value="LysR family transcriptional regulator"/>
    <property type="match status" value="1"/>
</dbReference>
<dbReference type="InterPro" id="IPR036388">
    <property type="entry name" value="WH-like_DNA-bd_sf"/>
</dbReference>
<dbReference type="GO" id="GO:0043565">
    <property type="term" value="F:sequence-specific DNA binding"/>
    <property type="evidence" value="ECO:0007669"/>
    <property type="project" value="TreeGrafter"/>
</dbReference>
<dbReference type="SUPFAM" id="SSF53850">
    <property type="entry name" value="Periplasmic binding protein-like II"/>
    <property type="match status" value="1"/>
</dbReference>